<evidence type="ECO:0000256" key="1">
    <source>
        <dbReference type="SAM" id="MobiDB-lite"/>
    </source>
</evidence>
<evidence type="ECO:0000313" key="5">
    <source>
        <dbReference type="Proteomes" id="UP001501303"/>
    </source>
</evidence>
<dbReference type="EMBL" id="BAAAMJ010000031">
    <property type="protein sequence ID" value="GAA1920586.1"/>
    <property type="molecule type" value="Genomic_DNA"/>
</dbReference>
<keyword evidence="2" id="KW-0472">Membrane</keyword>
<evidence type="ECO:0000313" key="4">
    <source>
        <dbReference type="EMBL" id="GAA1920586.1"/>
    </source>
</evidence>
<keyword evidence="2" id="KW-0812">Transmembrane</keyword>
<dbReference type="NCBIfam" id="NF041528">
    <property type="entry name" value="strep_LAETG"/>
    <property type="match status" value="1"/>
</dbReference>
<comment type="caution">
    <text evidence="4">The sequence shown here is derived from an EMBL/GenBank/DDBJ whole genome shotgun (WGS) entry which is preliminary data.</text>
</comment>
<feature type="region of interest" description="Disordered" evidence="1">
    <location>
        <begin position="267"/>
        <end position="290"/>
    </location>
</feature>
<dbReference type="RefSeq" id="WP_344262799.1">
    <property type="nucleotide sequence ID" value="NZ_BAAAMJ010000031.1"/>
</dbReference>
<reference evidence="5" key="1">
    <citation type="journal article" date="2019" name="Int. J. Syst. Evol. Microbiol.">
        <title>The Global Catalogue of Microorganisms (GCM) 10K type strain sequencing project: providing services to taxonomists for standard genome sequencing and annotation.</title>
        <authorList>
            <consortium name="The Broad Institute Genomics Platform"/>
            <consortium name="The Broad Institute Genome Sequencing Center for Infectious Disease"/>
            <person name="Wu L."/>
            <person name="Ma J."/>
        </authorList>
    </citation>
    <scope>NUCLEOTIDE SEQUENCE [LARGE SCALE GENOMIC DNA]</scope>
    <source>
        <strain evidence="5">JCM 13581</strain>
    </source>
</reference>
<feature type="compositionally biased region" description="Acidic residues" evidence="1">
    <location>
        <begin position="41"/>
        <end position="84"/>
    </location>
</feature>
<feature type="signal peptide" evidence="3">
    <location>
        <begin position="1"/>
        <end position="28"/>
    </location>
</feature>
<sequence length="340" mass="35512">MKLRRAVATAAAAAVVAPAALLAGTAHASEPTDGPTAAVEQMDETPEEDPQGDEANPAEEAEEEATEEAAADETGDTIDDEESDNGAGDDGSDDNGSDDKGDDAEGTPGDGLDEGDDEIVEECTDIVWNEDIHTELIGLPSKVVAGQWTEFTFRVSNNSDKPMDAIDAFAEVAAWDGEEFEDVPVTLQWSFDGTWHTVNDEWGYFGTAGSLQPGEYAEATMRLKVDASAPAGFGLVITSGVYIDENGACELSDLNVYEFDVVPAGTDVKRPEDAKGEKSKGNKPAPQGEFEQIEKTGTLAETGADSVLPMFALAGAAAVALGAGAVFLVRRRETGSPAAS</sequence>
<feature type="compositionally biased region" description="Basic and acidic residues" evidence="1">
    <location>
        <begin position="267"/>
        <end position="280"/>
    </location>
</feature>
<name>A0ABP5AR56_9ACTN</name>
<feature type="compositionally biased region" description="Acidic residues" evidence="1">
    <location>
        <begin position="90"/>
        <end position="116"/>
    </location>
</feature>
<proteinExistence type="predicted"/>
<evidence type="ECO:0000256" key="3">
    <source>
        <dbReference type="SAM" id="SignalP"/>
    </source>
</evidence>
<dbReference type="NCBIfam" id="TIGR01167">
    <property type="entry name" value="LPXTG_anchor"/>
    <property type="match status" value="1"/>
</dbReference>
<feature type="chain" id="PRO_5045315972" description="LPXTG cell wall anchor domain-containing protein" evidence="3">
    <location>
        <begin position="29"/>
        <end position="340"/>
    </location>
</feature>
<evidence type="ECO:0008006" key="6">
    <source>
        <dbReference type="Google" id="ProtNLM"/>
    </source>
</evidence>
<evidence type="ECO:0000256" key="2">
    <source>
        <dbReference type="SAM" id="Phobius"/>
    </source>
</evidence>
<keyword evidence="3" id="KW-0732">Signal</keyword>
<accession>A0ABP5AR56</accession>
<keyword evidence="2" id="KW-1133">Transmembrane helix</keyword>
<gene>
    <name evidence="4" type="ORF">GCM10009716_31550</name>
</gene>
<protein>
    <recommendedName>
        <fullName evidence="6">LPXTG cell wall anchor domain-containing protein</fullName>
    </recommendedName>
</protein>
<dbReference type="Proteomes" id="UP001501303">
    <property type="component" value="Unassembled WGS sequence"/>
</dbReference>
<feature type="transmembrane region" description="Helical" evidence="2">
    <location>
        <begin position="307"/>
        <end position="329"/>
    </location>
</feature>
<feature type="region of interest" description="Disordered" evidence="1">
    <location>
        <begin position="26"/>
        <end position="116"/>
    </location>
</feature>
<organism evidence="4 5">
    <name type="scientific">Streptomyces sodiiphilus</name>
    <dbReference type="NCBI Taxonomy" id="226217"/>
    <lineage>
        <taxon>Bacteria</taxon>
        <taxon>Bacillati</taxon>
        <taxon>Actinomycetota</taxon>
        <taxon>Actinomycetes</taxon>
        <taxon>Kitasatosporales</taxon>
        <taxon>Streptomycetaceae</taxon>
        <taxon>Streptomyces</taxon>
    </lineage>
</organism>
<keyword evidence="5" id="KW-1185">Reference proteome</keyword>